<dbReference type="InterPro" id="IPR019832">
    <property type="entry name" value="Mn/Fe_SOD_C"/>
</dbReference>
<dbReference type="GO" id="GO:0046872">
    <property type="term" value="F:metal ion binding"/>
    <property type="evidence" value="ECO:0007669"/>
    <property type="project" value="UniProtKB-KW"/>
</dbReference>
<reference evidence="9 10" key="1">
    <citation type="submission" date="2019-03" db="EMBL/GenBank/DDBJ databases">
        <authorList>
            <person name="Kim M.K.M."/>
        </authorList>
    </citation>
    <scope>NUCLEOTIDE SEQUENCE [LARGE SCALE GENOMIC DNA]</scope>
    <source>
        <strain evidence="9 10">17J68-15</strain>
    </source>
</reference>
<dbReference type="RefSeq" id="WP_131850335.1">
    <property type="nucleotide sequence ID" value="NZ_SKFH01000001.1"/>
</dbReference>
<name>A0A4R4E812_9BACT</name>
<feature type="domain" description="Manganese/iron superoxide dismutase N-terminal" evidence="7">
    <location>
        <begin position="43"/>
        <end position="126"/>
    </location>
</feature>
<comment type="caution">
    <text evidence="9">The sequence shown here is derived from an EMBL/GenBank/DDBJ whole genome shotgun (WGS) entry which is preliminary data.</text>
</comment>
<dbReference type="EC" id="1.15.1.1" evidence="2 6"/>
<comment type="similarity">
    <text evidence="1 6">Belongs to the iron/manganese superoxide dismutase family.</text>
</comment>
<dbReference type="Gene3D" id="3.55.40.20">
    <property type="entry name" value="Iron/manganese superoxide dismutase, C-terminal domain"/>
    <property type="match status" value="1"/>
</dbReference>
<evidence type="ECO:0000256" key="2">
    <source>
        <dbReference type="ARBA" id="ARBA00012682"/>
    </source>
</evidence>
<sequence>MAPSRREFLVTSAKAGLGLAIGSSLASCAGAQKALVLKEPTGYKQEPLHYAYNALEAAIDARTMELHYSKHAAAYANNLNDAAKAEGVDTSKPLEDALRNVSKRSAKFRNNGGGHYNHELYWKTMSPAGGTLDGPLASAITASFGSDEAFRKQFADAGTGRFGSGWAWLYVDNDKKLRIGSTPNQDNPLMDVAEIHGQPLLGLDVWEHAYYLRYQNKRADYIANWWKVVNWNYLQQRYQNFV</sequence>
<dbReference type="PROSITE" id="PS51257">
    <property type="entry name" value="PROKAR_LIPOPROTEIN"/>
    <property type="match status" value="1"/>
</dbReference>
<proteinExistence type="inferred from homology"/>
<dbReference type="AlphaFoldDB" id="A0A4R4E812"/>
<dbReference type="InterPro" id="IPR019831">
    <property type="entry name" value="Mn/Fe_SOD_N"/>
</dbReference>
<keyword evidence="3 5" id="KW-0479">Metal-binding</keyword>
<evidence type="ECO:0000256" key="5">
    <source>
        <dbReference type="PIRSR" id="PIRSR000349-1"/>
    </source>
</evidence>
<dbReference type="GO" id="GO:0005737">
    <property type="term" value="C:cytoplasm"/>
    <property type="evidence" value="ECO:0007669"/>
    <property type="project" value="TreeGrafter"/>
</dbReference>
<dbReference type="PANTHER" id="PTHR43595:SF2">
    <property type="entry name" value="SMALL RIBOSOMAL SUBUNIT PROTEIN MS42"/>
    <property type="match status" value="1"/>
</dbReference>
<dbReference type="OrthoDB" id="9803125at2"/>
<feature type="binding site" evidence="5">
    <location>
        <position position="204"/>
    </location>
    <ligand>
        <name>Mn(2+)</name>
        <dbReference type="ChEBI" id="CHEBI:29035"/>
    </ligand>
</feature>
<dbReference type="Pfam" id="PF02777">
    <property type="entry name" value="Sod_Fe_C"/>
    <property type="match status" value="1"/>
</dbReference>
<protein>
    <recommendedName>
        <fullName evidence="2 6">Superoxide dismutase</fullName>
        <ecNumber evidence="2 6">1.15.1.1</ecNumber>
    </recommendedName>
</protein>
<dbReference type="InterPro" id="IPR036314">
    <property type="entry name" value="SOD_C_sf"/>
</dbReference>
<dbReference type="SUPFAM" id="SSF54719">
    <property type="entry name" value="Fe,Mn superoxide dismutase (SOD), C-terminal domain"/>
    <property type="match status" value="1"/>
</dbReference>
<dbReference type="PRINTS" id="PR01703">
    <property type="entry name" value="MNSODISMTASE"/>
</dbReference>
<dbReference type="InterPro" id="IPR036324">
    <property type="entry name" value="Mn/Fe_SOD_N_sf"/>
</dbReference>
<evidence type="ECO:0000259" key="7">
    <source>
        <dbReference type="Pfam" id="PF00081"/>
    </source>
</evidence>
<evidence type="ECO:0000256" key="3">
    <source>
        <dbReference type="ARBA" id="ARBA00022723"/>
    </source>
</evidence>
<dbReference type="InterPro" id="IPR006311">
    <property type="entry name" value="TAT_signal"/>
</dbReference>
<accession>A0A4R4E812</accession>
<dbReference type="SUPFAM" id="SSF46609">
    <property type="entry name" value="Fe,Mn superoxide dismutase (SOD), N-terminal domain"/>
    <property type="match status" value="1"/>
</dbReference>
<keyword evidence="10" id="KW-1185">Reference proteome</keyword>
<dbReference type="InterPro" id="IPR019833">
    <property type="entry name" value="Mn/Fe_SOD_BS"/>
</dbReference>
<feature type="domain" description="Manganese/iron superoxide dismutase C-terminal" evidence="8">
    <location>
        <begin position="134"/>
        <end position="237"/>
    </location>
</feature>
<dbReference type="PANTHER" id="PTHR43595">
    <property type="entry name" value="37S RIBOSOMAL PROTEIN S26, MITOCHONDRIAL"/>
    <property type="match status" value="1"/>
</dbReference>
<evidence type="ECO:0000313" key="10">
    <source>
        <dbReference type="Proteomes" id="UP000295164"/>
    </source>
</evidence>
<feature type="binding site" evidence="5">
    <location>
        <position position="118"/>
    </location>
    <ligand>
        <name>Mn(2+)</name>
        <dbReference type="ChEBI" id="CHEBI:29035"/>
    </ligand>
</feature>
<dbReference type="Gene3D" id="1.10.287.990">
    <property type="entry name" value="Fe,Mn superoxide dismutase (SOD) domain"/>
    <property type="match status" value="1"/>
</dbReference>
<dbReference type="FunFam" id="3.55.40.20:FF:000004">
    <property type="entry name" value="Superoxide dismutase [Fe]"/>
    <property type="match status" value="1"/>
</dbReference>
<gene>
    <name evidence="9" type="ORF">E0486_01345</name>
</gene>
<dbReference type="PROSITE" id="PS51318">
    <property type="entry name" value="TAT"/>
    <property type="match status" value="1"/>
</dbReference>
<evidence type="ECO:0000256" key="6">
    <source>
        <dbReference type="RuleBase" id="RU000414"/>
    </source>
</evidence>
<dbReference type="Pfam" id="PF00081">
    <property type="entry name" value="Sod_Fe_N"/>
    <property type="match status" value="1"/>
</dbReference>
<evidence type="ECO:0000259" key="8">
    <source>
        <dbReference type="Pfam" id="PF02777"/>
    </source>
</evidence>
<evidence type="ECO:0000256" key="4">
    <source>
        <dbReference type="ARBA" id="ARBA00023002"/>
    </source>
</evidence>
<dbReference type="PIRSF" id="PIRSF000349">
    <property type="entry name" value="SODismutase"/>
    <property type="match status" value="1"/>
</dbReference>
<comment type="catalytic activity">
    <reaction evidence="6">
        <text>2 superoxide + 2 H(+) = H2O2 + O2</text>
        <dbReference type="Rhea" id="RHEA:20696"/>
        <dbReference type="ChEBI" id="CHEBI:15378"/>
        <dbReference type="ChEBI" id="CHEBI:15379"/>
        <dbReference type="ChEBI" id="CHEBI:16240"/>
        <dbReference type="ChEBI" id="CHEBI:18421"/>
        <dbReference type="EC" id="1.15.1.1"/>
    </reaction>
</comment>
<feature type="binding site" evidence="5">
    <location>
        <position position="67"/>
    </location>
    <ligand>
        <name>Mn(2+)</name>
        <dbReference type="ChEBI" id="CHEBI:29035"/>
    </ligand>
</feature>
<dbReference type="InterPro" id="IPR001189">
    <property type="entry name" value="Mn/Fe_SOD"/>
</dbReference>
<evidence type="ECO:0000313" key="9">
    <source>
        <dbReference type="EMBL" id="TCZ74980.1"/>
    </source>
</evidence>
<dbReference type="EMBL" id="SKFH01000001">
    <property type="protein sequence ID" value="TCZ74980.1"/>
    <property type="molecule type" value="Genomic_DNA"/>
</dbReference>
<dbReference type="GO" id="GO:0004784">
    <property type="term" value="F:superoxide dismutase activity"/>
    <property type="evidence" value="ECO:0007669"/>
    <property type="project" value="UniProtKB-EC"/>
</dbReference>
<organism evidence="9 10">
    <name type="scientific">Flaviaesturariibacter aridisoli</name>
    <dbReference type="NCBI Taxonomy" id="2545761"/>
    <lineage>
        <taxon>Bacteria</taxon>
        <taxon>Pseudomonadati</taxon>
        <taxon>Bacteroidota</taxon>
        <taxon>Chitinophagia</taxon>
        <taxon>Chitinophagales</taxon>
        <taxon>Chitinophagaceae</taxon>
        <taxon>Flaviaestuariibacter</taxon>
    </lineage>
</organism>
<evidence type="ECO:0000256" key="1">
    <source>
        <dbReference type="ARBA" id="ARBA00008714"/>
    </source>
</evidence>
<feature type="binding site" evidence="5">
    <location>
        <position position="208"/>
    </location>
    <ligand>
        <name>Mn(2+)</name>
        <dbReference type="ChEBI" id="CHEBI:29035"/>
    </ligand>
</feature>
<keyword evidence="4 6" id="KW-0560">Oxidoreductase</keyword>
<comment type="function">
    <text evidence="6">Destroys radicals which are normally produced within the cells and which are toxic to biological systems.</text>
</comment>
<dbReference type="Proteomes" id="UP000295164">
    <property type="component" value="Unassembled WGS sequence"/>
</dbReference>
<dbReference type="PROSITE" id="PS00088">
    <property type="entry name" value="SOD_MN"/>
    <property type="match status" value="1"/>
</dbReference>